<accession>A0A914KTX5</accession>
<name>A0A914KTX5_MELIC</name>
<keyword evidence="1" id="KW-1185">Reference proteome</keyword>
<proteinExistence type="predicted"/>
<organism evidence="1 2">
    <name type="scientific">Meloidogyne incognita</name>
    <name type="common">Southern root-knot nematode worm</name>
    <name type="synonym">Oxyuris incognita</name>
    <dbReference type="NCBI Taxonomy" id="6306"/>
    <lineage>
        <taxon>Eukaryota</taxon>
        <taxon>Metazoa</taxon>
        <taxon>Ecdysozoa</taxon>
        <taxon>Nematoda</taxon>
        <taxon>Chromadorea</taxon>
        <taxon>Rhabditida</taxon>
        <taxon>Tylenchina</taxon>
        <taxon>Tylenchomorpha</taxon>
        <taxon>Tylenchoidea</taxon>
        <taxon>Meloidogynidae</taxon>
        <taxon>Meloidogyninae</taxon>
        <taxon>Meloidogyne</taxon>
        <taxon>Meloidogyne incognita group</taxon>
    </lineage>
</organism>
<evidence type="ECO:0000313" key="1">
    <source>
        <dbReference type="Proteomes" id="UP000887563"/>
    </source>
</evidence>
<dbReference type="Proteomes" id="UP000887563">
    <property type="component" value="Unplaced"/>
</dbReference>
<dbReference type="AlphaFoldDB" id="A0A914KTX5"/>
<evidence type="ECO:0000313" key="2">
    <source>
        <dbReference type="WBParaSite" id="Minc3s00113g04973"/>
    </source>
</evidence>
<reference evidence="2" key="1">
    <citation type="submission" date="2022-11" db="UniProtKB">
        <authorList>
            <consortium name="WormBaseParasite"/>
        </authorList>
    </citation>
    <scope>IDENTIFICATION</scope>
</reference>
<sequence>MDPLASHNQAPLKYDRCEYSKIRQKYKKYRSFCPLSPISLKKGVRTYKDC</sequence>
<dbReference type="WBParaSite" id="Minc3s00113g04973">
    <property type="protein sequence ID" value="Minc3s00113g04973"/>
    <property type="gene ID" value="Minc3s00113g04973"/>
</dbReference>
<protein>
    <submittedName>
        <fullName evidence="2">Candidate secreted effector</fullName>
    </submittedName>
</protein>